<proteinExistence type="inferred from homology"/>
<dbReference type="RefSeq" id="XP_007729356.1">
    <property type="nucleotide sequence ID" value="XM_007731166.1"/>
</dbReference>
<keyword evidence="2" id="KW-0436">Ligase</keyword>
<feature type="domain" description="AMP-binding enzyme C-terminal" evidence="5">
    <location>
        <begin position="492"/>
        <end position="574"/>
    </location>
</feature>
<dbReference type="Pfam" id="PF00501">
    <property type="entry name" value="AMP-binding"/>
    <property type="match status" value="1"/>
</dbReference>
<dbReference type="InterPro" id="IPR000873">
    <property type="entry name" value="AMP-dep_synth/lig_dom"/>
</dbReference>
<gene>
    <name evidence="6" type="ORF">A1O3_01017</name>
</gene>
<dbReference type="EMBL" id="AMGY01000001">
    <property type="protein sequence ID" value="EXJ92466.1"/>
    <property type="molecule type" value="Genomic_DNA"/>
</dbReference>
<dbReference type="Gene3D" id="3.40.50.12780">
    <property type="entry name" value="N-terminal domain of ligase-like"/>
    <property type="match status" value="1"/>
</dbReference>
<dbReference type="SUPFAM" id="SSF56801">
    <property type="entry name" value="Acetyl-CoA synthetase-like"/>
    <property type="match status" value="1"/>
</dbReference>
<accession>W9YT89</accession>
<sequence length="605" mass="66582">MPIPSQYPEIPLPEIDINTFLFERVDRTYPDSQILFRDAATDRAYTYEQIKTLAEDFGRGLVHHLNWKKGDVLATVAANAIETPSITLGALRAGGIVSPANPGYTKAELAYQLQDSGAKAVVTNRVALQNVKDACRQIGIPEHNIILLEEDDHSHSHHHHQDRPGQGQGQGQIRSWKSLLVAQRTGTAAERPVAISPKTDLAFLVYSSGTTGRPKGVKLSHYNITSNILQLQIGEQENVTWNGSKTSPGIPGANGQPDVVLSSLPFFHIYGLTVLVLNPIYTGTTSIVMSKFSIETFCEMIQRHKVTYAYVVPPILVLLSKHPCIPNYDLSSIRMMNSGAAPLTEELVKGLYKRTGVRVKQGYGMSETSPSAFFQRWEDWLTTAGSAGWLIPNMQVQFRAVPEAEGEGESSSSDEEEAKELPAGETGEVYLKGPNIFLGYHNNDVATRSCLSADGWFRTGDVGHLDNQGNLFITDRVKELIKYKGFQVPPAELEGYLIDHPSVGDVAVIGFDSKVLATECPRAYVVLANGSAKSASTEQRRAILSWLNQRVANHKKLRGGLEFVDSIPKSASGKILRRVLKAQAKENSEAIEKEIEEDQKLRARL</sequence>
<organism evidence="6 7">
    <name type="scientific">Capronia epimyces CBS 606.96</name>
    <dbReference type="NCBI Taxonomy" id="1182542"/>
    <lineage>
        <taxon>Eukaryota</taxon>
        <taxon>Fungi</taxon>
        <taxon>Dikarya</taxon>
        <taxon>Ascomycota</taxon>
        <taxon>Pezizomycotina</taxon>
        <taxon>Eurotiomycetes</taxon>
        <taxon>Chaetothyriomycetidae</taxon>
        <taxon>Chaetothyriales</taxon>
        <taxon>Herpotrichiellaceae</taxon>
        <taxon>Capronia</taxon>
    </lineage>
</organism>
<dbReference type="AlphaFoldDB" id="W9YT89"/>
<evidence type="ECO:0008006" key="8">
    <source>
        <dbReference type="Google" id="ProtNLM"/>
    </source>
</evidence>
<protein>
    <recommendedName>
        <fullName evidence="8">Phenylacetyl-CoA ligase</fullName>
    </recommendedName>
</protein>
<dbReference type="GO" id="GO:0016405">
    <property type="term" value="F:CoA-ligase activity"/>
    <property type="evidence" value="ECO:0007669"/>
    <property type="project" value="TreeGrafter"/>
</dbReference>
<keyword evidence="7" id="KW-1185">Reference proteome</keyword>
<dbReference type="STRING" id="1182542.W9YT89"/>
<dbReference type="GeneID" id="19165156"/>
<dbReference type="PROSITE" id="PS00455">
    <property type="entry name" value="AMP_BINDING"/>
    <property type="match status" value="1"/>
</dbReference>
<name>W9YT89_9EURO</name>
<feature type="region of interest" description="Disordered" evidence="3">
    <location>
        <begin position="402"/>
        <end position="425"/>
    </location>
</feature>
<dbReference type="HOGENOM" id="CLU_000022_59_2_1"/>
<dbReference type="eggNOG" id="KOG1176">
    <property type="taxonomic scope" value="Eukaryota"/>
</dbReference>
<dbReference type="OrthoDB" id="6509636at2759"/>
<evidence type="ECO:0000256" key="1">
    <source>
        <dbReference type="ARBA" id="ARBA00006432"/>
    </source>
</evidence>
<reference evidence="6 7" key="1">
    <citation type="submission" date="2013-03" db="EMBL/GenBank/DDBJ databases">
        <title>The Genome Sequence of Capronia epimyces CBS 606.96.</title>
        <authorList>
            <consortium name="The Broad Institute Genomics Platform"/>
            <person name="Cuomo C."/>
            <person name="de Hoog S."/>
            <person name="Gorbushina A."/>
            <person name="Walker B."/>
            <person name="Young S.K."/>
            <person name="Zeng Q."/>
            <person name="Gargeya S."/>
            <person name="Fitzgerald M."/>
            <person name="Haas B."/>
            <person name="Abouelleil A."/>
            <person name="Allen A.W."/>
            <person name="Alvarado L."/>
            <person name="Arachchi H.M."/>
            <person name="Berlin A.M."/>
            <person name="Chapman S.B."/>
            <person name="Gainer-Dewar J."/>
            <person name="Goldberg J."/>
            <person name="Griggs A."/>
            <person name="Gujja S."/>
            <person name="Hansen M."/>
            <person name="Howarth C."/>
            <person name="Imamovic A."/>
            <person name="Ireland A."/>
            <person name="Larimer J."/>
            <person name="McCowan C."/>
            <person name="Murphy C."/>
            <person name="Pearson M."/>
            <person name="Poon T.W."/>
            <person name="Priest M."/>
            <person name="Roberts A."/>
            <person name="Saif S."/>
            <person name="Shea T."/>
            <person name="Sisk P."/>
            <person name="Sykes S."/>
            <person name="Wortman J."/>
            <person name="Nusbaum C."/>
            <person name="Birren B."/>
        </authorList>
    </citation>
    <scope>NUCLEOTIDE SEQUENCE [LARGE SCALE GENOMIC DNA]</scope>
    <source>
        <strain evidence="6 7">CBS 606.96</strain>
    </source>
</reference>
<dbReference type="Gene3D" id="3.30.300.30">
    <property type="match status" value="1"/>
</dbReference>
<dbReference type="Pfam" id="PF13193">
    <property type="entry name" value="AMP-binding_C"/>
    <property type="match status" value="1"/>
</dbReference>
<dbReference type="InterPro" id="IPR045851">
    <property type="entry name" value="AMP-bd_C_sf"/>
</dbReference>
<dbReference type="PANTHER" id="PTHR24096:SF149">
    <property type="entry name" value="AMP-BINDING DOMAIN-CONTAINING PROTEIN-RELATED"/>
    <property type="match status" value="1"/>
</dbReference>
<dbReference type="InterPro" id="IPR042099">
    <property type="entry name" value="ANL_N_sf"/>
</dbReference>
<evidence type="ECO:0000259" key="5">
    <source>
        <dbReference type="Pfam" id="PF13193"/>
    </source>
</evidence>
<feature type="domain" description="AMP-dependent synthetase/ligase" evidence="4">
    <location>
        <begin position="22"/>
        <end position="441"/>
    </location>
</feature>
<evidence type="ECO:0000313" key="6">
    <source>
        <dbReference type="EMBL" id="EXJ92466.1"/>
    </source>
</evidence>
<evidence type="ECO:0000256" key="3">
    <source>
        <dbReference type="SAM" id="MobiDB-lite"/>
    </source>
</evidence>
<comment type="similarity">
    <text evidence="1">Belongs to the ATP-dependent AMP-binding enzyme family.</text>
</comment>
<dbReference type="CDD" id="cd05911">
    <property type="entry name" value="Firefly_Luc_like"/>
    <property type="match status" value="1"/>
</dbReference>
<evidence type="ECO:0000313" key="7">
    <source>
        <dbReference type="Proteomes" id="UP000019478"/>
    </source>
</evidence>
<comment type="caution">
    <text evidence="6">The sequence shown here is derived from an EMBL/GenBank/DDBJ whole genome shotgun (WGS) entry which is preliminary data.</text>
</comment>
<feature type="compositionally biased region" description="Acidic residues" evidence="3">
    <location>
        <begin position="404"/>
        <end position="418"/>
    </location>
</feature>
<dbReference type="InterPro" id="IPR020845">
    <property type="entry name" value="AMP-binding_CS"/>
</dbReference>
<dbReference type="PANTHER" id="PTHR24096">
    <property type="entry name" value="LONG-CHAIN-FATTY-ACID--COA LIGASE"/>
    <property type="match status" value="1"/>
</dbReference>
<evidence type="ECO:0000256" key="2">
    <source>
        <dbReference type="ARBA" id="ARBA00022598"/>
    </source>
</evidence>
<evidence type="ECO:0000259" key="4">
    <source>
        <dbReference type="Pfam" id="PF00501"/>
    </source>
</evidence>
<dbReference type="InterPro" id="IPR025110">
    <property type="entry name" value="AMP-bd_C"/>
</dbReference>
<dbReference type="Proteomes" id="UP000019478">
    <property type="component" value="Unassembled WGS sequence"/>
</dbReference>